<protein>
    <submittedName>
        <fullName evidence="1">Uncharacterized protein</fullName>
    </submittedName>
</protein>
<evidence type="ECO:0000313" key="1">
    <source>
        <dbReference type="EMBL" id="CEK51539.1"/>
    </source>
</evidence>
<organism evidence="1">
    <name type="scientific">Arion vulgaris</name>
    <dbReference type="NCBI Taxonomy" id="1028688"/>
    <lineage>
        <taxon>Eukaryota</taxon>
        <taxon>Metazoa</taxon>
        <taxon>Spiralia</taxon>
        <taxon>Lophotrochozoa</taxon>
        <taxon>Mollusca</taxon>
        <taxon>Gastropoda</taxon>
        <taxon>Heterobranchia</taxon>
        <taxon>Euthyneura</taxon>
        <taxon>Panpulmonata</taxon>
        <taxon>Eupulmonata</taxon>
        <taxon>Stylommatophora</taxon>
        <taxon>Helicina</taxon>
        <taxon>Arionoidea</taxon>
        <taxon>Arionidae</taxon>
        <taxon>Arion</taxon>
    </lineage>
</organism>
<sequence length="75" mass="8348">RTRKPCQIVQEINNGWPDFLQCGHSNFVSGCGQETYDKVIFNTTGRCELPLVRTDDPGSWYNGVEGCGIPCDNPL</sequence>
<feature type="non-terminal residue" evidence="1">
    <location>
        <position position="1"/>
    </location>
</feature>
<dbReference type="EMBL" id="HACG01004674">
    <property type="protein sequence ID" value="CEK51539.1"/>
    <property type="molecule type" value="Transcribed_RNA"/>
</dbReference>
<name>A0A0B6Y5W2_9EUPU</name>
<accession>A0A0B6Y5W2</accession>
<reference evidence="1" key="1">
    <citation type="submission" date="2014-12" db="EMBL/GenBank/DDBJ databases">
        <title>Insight into the proteome of Arion vulgaris.</title>
        <authorList>
            <person name="Aradska J."/>
            <person name="Bulat T."/>
            <person name="Smidak R."/>
            <person name="Sarate P."/>
            <person name="Gangsoo J."/>
            <person name="Sialana F."/>
            <person name="Bilban M."/>
            <person name="Lubec G."/>
        </authorList>
    </citation>
    <scope>NUCLEOTIDE SEQUENCE</scope>
    <source>
        <tissue evidence="1">Skin</tissue>
    </source>
</reference>
<feature type="non-terminal residue" evidence="1">
    <location>
        <position position="75"/>
    </location>
</feature>
<proteinExistence type="predicted"/>
<gene>
    <name evidence="1" type="primary">ORF13675</name>
</gene>
<dbReference type="AlphaFoldDB" id="A0A0B6Y5W2"/>